<protein>
    <submittedName>
        <fullName evidence="9">Amino acid transporter, transmembrane domain-containing protein</fullName>
    </submittedName>
</protein>
<accession>A0A9Q9AV08</accession>
<dbReference type="Proteomes" id="UP001056384">
    <property type="component" value="Chromosome 4"/>
</dbReference>
<dbReference type="InterPro" id="IPR013057">
    <property type="entry name" value="AA_transpt_TM"/>
</dbReference>
<feature type="transmembrane region" description="Helical" evidence="7">
    <location>
        <begin position="571"/>
        <end position="592"/>
    </location>
</feature>
<evidence type="ECO:0000256" key="3">
    <source>
        <dbReference type="ARBA" id="ARBA00022692"/>
    </source>
</evidence>
<feature type="transmembrane region" description="Helical" evidence="7">
    <location>
        <begin position="514"/>
        <end position="532"/>
    </location>
</feature>
<feature type="compositionally biased region" description="Basic and acidic residues" evidence="6">
    <location>
        <begin position="16"/>
        <end position="28"/>
    </location>
</feature>
<keyword evidence="3 7" id="KW-0812">Transmembrane</keyword>
<feature type="transmembrane region" description="Helical" evidence="7">
    <location>
        <begin position="471"/>
        <end position="493"/>
    </location>
</feature>
<gene>
    <name evidence="9" type="ORF">Slin15195_G057050</name>
</gene>
<evidence type="ECO:0000259" key="8">
    <source>
        <dbReference type="Pfam" id="PF01490"/>
    </source>
</evidence>
<dbReference type="GO" id="GO:0005302">
    <property type="term" value="F:L-tyrosine transmembrane transporter activity"/>
    <property type="evidence" value="ECO:0007669"/>
    <property type="project" value="TreeGrafter"/>
</dbReference>
<evidence type="ECO:0000256" key="7">
    <source>
        <dbReference type="SAM" id="Phobius"/>
    </source>
</evidence>
<evidence type="ECO:0000313" key="9">
    <source>
        <dbReference type="EMBL" id="USW52386.1"/>
    </source>
</evidence>
<feature type="region of interest" description="Disordered" evidence="6">
    <location>
        <begin position="171"/>
        <end position="202"/>
    </location>
</feature>
<feature type="transmembrane region" description="Helical" evidence="7">
    <location>
        <begin position="389"/>
        <end position="411"/>
    </location>
</feature>
<evidence type="ECO:0000256" key="5">
    <source>
        <dbReference type="ARBA" id="ARBA00023136"/>
    </source>
</evidence>
<comment type="subcellular location">
    <subcellularLocation>
        <location evidence="1">Membrane</location>
        <topology evidence="1">Multi-pass membrane protein</topology>
    </subcellularLocation>
</comment>
<keyword evidence="4 7" id="KW-1133">Transmembrane helix</keyword>
<dbReference type="AlphaFoldDB" id="A0A9Q9AV08"/>
<keyword evidence="10" id="KW-1185">Reference proteome</keyword>
<dbReference type="PANTHER" id="PTHR22950:SF332">
    <property type="entry name" value="AMINO ACID TRANSPORTER (EUROFUNG)"/>
    <property type="match status" value="1"/>
</dbReference>
<evidence type="ECO:0000256" key="1">
    <source>
        <dbReference type="ARBA" id="ARBA00004141"/>
    </source>
</evidence>
<feature type="transmembrane region" description="Helical" evidence="7">
    <location>
        <begin position="423"/>
        <end position="447"/>
    </location>
</feature>
<feature type="transmembrane region" description="Helical" evidence="7">
    <location>
        <begin position="236"/>
        <end position="257"/>
    </location>
</feature>
<organism evidence="9 10">
    <name type="scientific">Septoria linicola</name>
    <dbReference type="NCBI Taxonomy" id="215465"/>
    <lineage>
        <taxon>Eukaryota</taxon>
        <taxon>Fungi</taxon>
        <taxon>Dikarya</taxon>
        <taxon>Ascomycota</taxon>
        <taxon>Pezizomycotina</taxon>
        <taxon>Dothideomycetes</taxon>
        <taxon>Dothideomycetidae</taxon>
        <taxon>Mycosphaerellales</taxon>
        <taxon>Mycosphaerellaceae</taxon>
        <taxon>Septoria</taxon>
    </lineage>
</organism>
<sequence>MAEQQDWVDTPGSQQSRKEARIVDRHLPDGYSAEPEAIAYDASNNNDATSNLSKSPEPESSLRLQGGDMHRDIFKIKARAKNDGSLRRSNTFAARESPRVYPAAEVPVSDQLQPGGMRRQYVQRHRVQRRLSTVATPVTRNFVSFLELYGSFAGEDLEDTDSDLDTLDTESAIDEDEHDEDRPTERRPLLGRRQSSKRAKRAGDAGTTKTFFTLLKAFVGTGIMFLPKAFRNGGILFSSITLIMVSIITTLCFRLLLQCRERYGGGGYGELGDAIFGRKFRGLILASITLSQLGFVCAGLIFTAENLLSFLHALVPVDKPQPFDTASLIAIQFVILIPMALIRNIAKLGPAALLADVFILIGLIYIWTYDIKELAYHGMAPTVNLFNPSAFTLTIGSAIFTFEGIGLILPIQSSMKEPDKFAYLLYLVMFIITCIFTSVGALCYATFGEETKIQIISNYPQDSKIVNAVQFIYSMAVLVGEPVQLFPAVRIIEQWLFGDKASGKKSAGVKWWKNLLRSAMMAFCGLIAILGAGDLDKFVSLIGAFACVPLVYIYPPVLHLRGIAETRSEKIYDIALICLGAVAMAYTTTMTLKQWIEGTL</sequence>
<dbReference type="Pfam" id="PF01490">
    <property type="entry name" value="Aa_trans"/>
    <property type="match status" value="1"/>
</dbReference>
<dbReference type="EMBL" id="CP099421">
    <property type="protein sequence ID" value="USW52386.1"/>
    <property type="molecule type" value="Genomic_DNA"/>
</dbReference>
<dbReference type="OrthoDB" id="1684102at2759"/>
<feature type="compositionally biased region" description="Polar residues" evidence="6">
    <location>
        <begin position="42"/>
        <end position="54"/>
    </location>
</feature>
<name>A0A9Q9AV08_9PEZI</name>
<feature type="transmembrane region" description="Helical" evidence="7">
    <location>
        <begin position="283"/>
        <end position="303"/>
    </location>
</feature>
<feature type="transmembrane region" description="Helical" evidence="7">
    <location>
        <begin position="348"/>
        <end position="369"/>
    </location>
</feature>
<dbReference type="GO" id="GO:0005774">
    <property type="term" value="C:vacuolar membrane"/>
    <property type="evidence" value="ECO:0007669"/>
    <property type="project" value="TreeGrafter"/>
</dbReference>
<dbReference type="PANTHER" id="PTHR22950">
    <property type="entry name" value="AMINO ACID TRANSPORTER"/>
    <property type="match status" value="1"/>
</dbReference>
<evidence type="ECO:0000256" key="2">
    <source>
        <dbReference type="ARBA" id="ARBA00008066"/>
    </source>
</evidence>
<evidence type="ECO:0000313" key="10">
    <source>
        <dbReference type="Proteomes" id="UP001056384"/>
    </source>
</evidence>
<reference evidence="9" key="1">
    <citation type="submission" date="2022-06" db="EMBL/GenBank/DDBJ databases">
        <title>Complete genome sequences of two strains of the flax pathogen Septoria linicola.</title>
        <authorList>
            <person name="Lapalu N."/>
            <person name="Simon A."/>
            <person name="Demenou B."/>
            <person name="Paumier D."/>
            <person name="Guillot M.-P."/>
            <person name="Gout L."/>
            <person name="Valade R."/>
        </authorList>
    </citation>
    <scope>NUCLEOTIDE SEQUENCE</scope>
    <source>
        <strain evidence="9">SE15195</strain>
    </source>
</reference>
<feature type="domain" description="Amino acid transporter transmembrane" evidence="8">
    <location>
        <begin position="205"/>
        <end position="591"/>
    </location>
</feature>
<feature type="region of interest" description="Disordered" evidence="6">
    <location>
        <begin position="1"/>
        <end position="67"/>
    </location>
</feature>
<feature type="transmembrane region" description="Helical" evidence="7">
    <location>
        <begin position="538"/>
        <end position="559"/>
    </location>
</feature>
<comment type="similarity">
    <text evidence="2">Belongs to the amino acid/polyamine transporter 2 family.</text>
</comment>
<evidence type="ECO:0000256" key="4">
    <source>
        <dbReference type="ARBA" id="ARBA00022989"/>
    </source>
</evidence>
<keyword evidence="5 7" id="KW-0472">Membrane</keyword>
<proteinExistence type="inferred from homology"/>
<feature type="transmembrane region" description="Helical" evidence="7">
    <location>
        <begin position="323"/>
        <end position="341"/>
    </location>
</feature>
<evidence type="ECO:0000256" key="6">
    <source>
        <dbReference type="SAM" id="MobiDB-lite"/>
    </source>
</evidence>